<evidence type="ECO:0000313" key="7">
    <source>
        <dbReference type="EMBL" id="MBS7824378.1"/>
    </source>
</evidence>
<comment type="similarity">
    <text evidence="2">Belongs to the UPF0382 family.</text>
</comment>
<evidence type="ECO:0000256" key="3">
    <source>
        <dbReference type="ARBA" id="ARBA00022692"/>
    </source>
</evidence>
<dbReference type="AlphaFoldDB" id="A0AB35BZ61"/>
<evidence type="ECO:0000313" key="8">
    <source>
        <dbReference type="Proteomes" id="UP000680020"/>
    </source>
</evidence>
<evidence type="ECO:0000256" key="6">
    <source>
        <dbReference type="SAM" id="Phobius"/>
    </source>
</evidence>
<reference evidence="7" key="1">
    <citation type="submission" date="2021-03" db="EMBL/GenBank/DDBJ databases">
        <title>Identification and antibiotic profiling of Wohlfahrtiimonas chitiniclastica, an underestimated human pathogen.</title>
        <authorList>
            <person name="Kopf A."/>
            <person name="Bunk B."/>
            <person name="Coldewey S."/>
            <person name="Gunzer F."/>
            <person name="Riedel T."/>
            <person name="Schroettner P."/>
        </authorList>
    </citation>
    <scope>NUCLEOTIDE SEQUENCE</scope>
    <source>
        <strain evidence="7">DSM 100917</strain>
    </source>
</reference>
<dbReference type="InterPro" id="IPR006696">
    <property type="entry name" value="DUF423"/>
</dbReference>
<organism evidence="7 8">
    <name type="scientific">Wohlfahrtiimonas chitiniclastica</name>
    <dbReference type="NCBI Taxonomy" id="400946"/>
    <lineage>
        <taxon>Bacteria</taxon>
        <taxon>Pseudomonadati</taxon>
        <taxon>Pseudomonadota</taxon>
        <taxon>Gammaproteobacteria</taxon>
        <taxon>Cardiobacteriales</taxon>
        <taxon>Ignatzschineriaceae</taxon>
        <taxon>Wohlfahrtiimonas</taxon>
    </lineage>
</organism>
<dbReference type="PANTHER" id="PTHR43461:SF1">
    <property type="entry name" value="TRANSMEMBRANE PROTEIN 256"/>
    <property type="match status" value="1"/>
</dbReference>
<feature type="transmembrane region" description="Helical" evidence="6">
    <location>
        <begin position="69"/>
        <end position="90"/>
    </location>
</feature>
<comment type="caution">
    <text evidence="7">The sequence shown here is derived from an EMBL/GenBank/DDBJ whole genome shotgun (WGS) entry which is preliminary data.</text>
</comment>
<dbReference type="PANTHER" id="PTHR43461">
    <property type="entry name" value="TRANSMEMBRANE PROTEIN 256"/>
    <property type="match status" value="1"/>
</dbReference>
<evidence type="ECO:0000256" key="5">
    <source>
        <dbReference type="ARBA" id="ARBA00023136"/>
    </source>
</evidence>
<dbReference type="Proteomes" id="UP000680020">
    <property type="component" value="Unassembled WGS sequence"/>
</dbReference>
<keyword evidence="3 6" id="KW-0812">Transmembrane</keyword>
<dbReference type="EMBL" id="JAGIBU010000002">
    <property type="protein sequence ID" value="MBS7824378.1"/>
    <property type="molecule type" value="Genomic_DNA"/>
</dbReference>
<feature type="transmembrane region" description="Helical" evidence="6">
    <location>
        <begin position="43"/>
        <end position="62"/>
    </location>
</feature>
<sequence length="132" mass="14344">MRSFFIIGGLMCALAVAFGAFGAHALKPMFNEYQMSLWERGNYYQMIHGIAILLSALAAYLFQTQRYFFIASALFTLGIVCFAGSLYAIALTGITAFGMVAPIGGISLMIAWLLFLIGCFKFSSNIVIPKGA</sequence>
<keyword evidence="5 6" id="KW-0472">Membrane</keyword>
<feature type="transmembrane region" description="Helical" evidence="6">
    <location>
        <begin position="96"/>
        <end position="120"/>
    </location>
</feature>
<evidence type="ECO:0000256" key="1">
    <source>
        <dbReference type="ARBA" id="ARBA00004141"/>
    </source>
</evidence>
<dbReference type="GO" id="GO:0005886">
    <property type="term" value="C:plasma membrane"/>
    <property type="evidence" value="ECO:0007669"/>
    <property type="project" value="TreeGrafter"/>
</dbReference>
<dbReference type="RefSeq" id="WP_018122705.1">
    <property type="nucleotide sequence ID" value="NZ_CP115969.1"/>
</dbReference>
<gene>
    <name evidence="7" type="ORF">J7561_04075</name>
</gene>
<name>A0AB35BZ61_9GAMM</name>
<proteinExistence type="inferred from homology"/>
<evidence type="ECO:0000256" key="4">
    <source>
        <dbReference type="ARBA" id="ARBA00022989"/>
    </source>
</evidence>
<keyword evidence="4 6" id="KW-1133">Transmembrane helix</keyword>
<protein>
    <submittedName>
        <fullName evidence="7">DUF423 domain-containing protein</fullName>
    </submittedName>
</protein>
<evidence type="ECO:0000256" key="2">
    <source>
        <dbReference type="ARBA" id="ARBA00009694"/>
    </source>
</evidence>
<comment type="subcellular location">
    <subcellularLocation>
        <location evidence="1">Membrane</location>
        <topology evidence="1">Multi-pass membrane protein</topology>
    </subcellularLocation>
</comment>
<accession>A0AB35BZ61</accession>
<dbReference type="Pfam" id="PF04241">
    <property type="entry name" value="DUF423"/>
    <property type="match status" value="1"/>
</dbReference>